<protein>
    <submittedName>
        <fullName evidence="1">Uncharacterized protein</fullName>
    </submittedName>
</protein>
<dbReference type="AlphaFoldDB" id="A0A915ZHW1"/>
<organism evidence="1 2">
    <name type="scientific">Rhizophagus irregularis</name>
    <dbReference type="NCBI Taxonomy" id="588596"/>
    <lineage>
        <taxon>Eukaryota</taxon>
        <taxon>Fungi</taxon>
        <taxon>Fungi incertae sedis</taxon>
        <taxon>Mucoromycota</taxon>
        <taxon>Glomeromycotina</taxon>
        <taxon>Glomeromycetes</taxon>
        <taxon>Glomerales</taxon>
        <taxon>Glomeraceae</taxon>
        <taxon>Rhizophagus</taxon>
    </lineage>
</organism>
<evidence type="ECO:0000313" key="2">
    <source>
        <dbReference type="Proteomes" id="UP000684084"/>
    </source>
</evidence>
<evidence type="ECO:0000313" key="1">
    <source>
        <dbReference type="EMBL" id="CAB5375865.1"/>
    </source>
</evidence>
<sequence length="81" mass="9726">MYYYQLTSHLIEKREERVTTSRHVSNPVGSRTNYKYLKILPHHNIEGKNMKSDYKGTRYIESRKLMFKLLSLELYVDQTIA</sequence>
<proteinExistence type="predicted"/>
<name>A0A915ZHW1_9GLOM</name>
<gene>
    <name evidence="1" type="ORF">CHRIB12_LOCUS15039</name>
</gene>
<comment type="caution">
    <text evidence="1">The sequence shown here is derived from an EMBL/GenBank/DDBJ whole genome shotgun (WGS) entry which is preliminary data.</text>
</comment>
<dbReference type="EMBL" id="CAGKOT010000035">
    <property type="protein sequence ID" value="CAB5375865.1"/>
    <property type="molecule type" value="Genomic_DNA"/>
</dbReference>
<accession>A0A915ZHW1</accession>
<dbReference type="Proteomes" id="UP000684084">
    <property type="component" value="Unassembled WGS sequence"/>
</dbReference>
<dbReference type="OrthoDB" id="10376203at2759"/>
<reference evidence="1" key="1">
    <citation type="submission" date="2020-05" db="EMBL/GenBank/DDBJ databases">
        <authorList>
            <person name="Rincon C."/>
            <person name="Sanders R I."/>
            <person name="Robbins C."/>
            <person name="Chaturvedi A."/>
        </authorList>
    </citation>
    <scope>NUCLEOTIDE SEQUENCE</scope>
    <source>
        <strain evidence="1">CHB12</strain>
    </source>
</reference>